<dbReference type="SUPFAM" id="SSF46689">
    <property type="entry name" value="Homeodomain-like"/>
    <property type="match status" value="1"/>
</dbReference>
<reference evidence="5" key="1">
    <citation type="submission" date="2016-10" db="EMBL/GenBank/DDBJ databases">
        <authorList>
            <person name="Varghese N."/>
            <person name="Submissions S."/>
        </authorList>
    </citation>
    <scope>NUCLEOTIDE SEQUENCE [LARGE SCALE GENOMIC DNA]</scope>
    <source>
        <strain evidence="5">DSM 23317</strain>
    </source>
</reference>
<evidence type="ECO:0000313" key="4">
    <source>
        <dbReference type="EMBL" id="SDJ43310.1"/>
    </source>
</evidence>
<name>A0A1G8TRI0_9GAMM</name>
<proteinExistence type="predicted"/>
<organism evidence="4 5">
    <name type="scientific">Ferrimonas sediminum</name>
    <dbReference type="NCBI Taxonomy" id="718193"/>
    <lineage>
        <taxon>Bacteria</taxon>
        <taxon>Pseudomonadati</taxon>
        <taxon>Pseudomonadota</taxon>
        <taxon>Gammaproteobacteria</taxon>
        <taxon>Alteromonadales</taxon>
        <taxon>Ferrimonadaceae</taxon>
        <taxon>Ferrimonas</taxon>
    </lineage>
</organism>
<dbReference type="PROSITE" id="PS50977">
    <property type="entry name" value="HTH_TETR_2"/>
    <property type="match status" value="1"/>
</dbReference>
<dbReference type="Proteomes" id="UP000199527">
    <property type="component" value="Unassembled WGS sequence"/>
</dbReference>
<dbReference type="EMBL" id="FNEM01000008">
    <property type="protein sequence ID" value="SDJ43310.1"/>
    <property type="molecule type" value="Genomic_DNA"/>
</dbReference>
<dbReference type="InterPro" id="IPR009057">
    <property type="entry name" value="Homeodomain-like_sf"/>
</dbReference>
<gene>
    <name evidence="4" type="ORF">SAMN04488540_10843</name>
</gene>
<dbReference type="OrthoDB" id="9151800at2"/>
<evidence type="ECO:0000256" key="1">
    <source>
        <dbReference type="ARBA" id="ARBA00023125"/>
    </source>
</evidence>
<protein>
    <submittedName>
        <fullName evidence="4">DNA-binding transcriptional regulator, AcrR family</fullName>
    </submittedName>
</protein>
<dbReference type="InterPro" id="IPR001647">
    <property type="entry name" value="HTH_TetR"/>
</dbReference>
<evidence type="ECO:0000259" key="3">
    <source>
        <dbReference type="PROSITE" id="PS50977"/>
    </source>
</evidence>
<accession>A0A1G8TRI0</accession>
<dbReference type="RefSeq" id="WP_090365286.1">
    <property type="nucleotide sequence ID" value="NZ_FNEM01000008.1"/>
</dbReference>
<dbReference type="Pfam" id="PF00440">
    <property type="entry name" value="TetR_N"/>
    <property type="match status" value="1"/>
</dbReference>
<dbReference type="InterPro" id="IPR050624">
    <property type="entry name" value="HTH-type_Tx_Regulator"/>
</dbReference>
<dbReference type="GO" id="GO:0003677">
    <property type="term" value="F:DNA binding"/>
    <property type="evidence" value="ECO:0007669"/>
    <property type="project" value="UniProtKB-UniRule"/>
</dbReference>
<dbReference type="PANTHER" id="PTHR43479:SF11">
    <property type="entry name" value="ACREF_ENVCD OPERON REPRESSOR-RELATED"/>
    <property type="match status" value="1"/>
</dbReference>
<dbReference type="Gene3D" id="1.10.357.10">
    <property type="entry name" value="Tetracycline Repressor, domain 2"/>
    <property type="match status" value="1"/>
</dbReference>
<evidence type="ECO:0000313" key="5">
    <source>
        <dbReference type="Proteomes" id="UP000199527"/>
    </source>
</evidence>
<keyword evidence="5" id="KW-1185">Reference proteome</keyword>
<dbReference type="AlphaFoldDB" id="A0A1G8TRI0"/>
<feature type="DNA-binding region" description="H-T-H motif" evidence="2">
    <location>
        <begin position="35"/>
        <end position="54"/>
    </location>
</feature>
<keyword evidence="1 2" id="KW-0238">DNA-binding</keyword>
<evidence type="ECO:0000256" key="2">
    <source>
        <dbReference type="PROSITE-ProRule" id="PRU00335"/>
    </source>
</evidence>
<dbReference type="PANTHER" id="PTHR43479">
    <property type="entry name" value="ACREF/ENVCD OPERON REPRESSOR-RELATED"/>
    <property type="match status" value="1"/>
</dbReference>
<feature type="domain" description="HTH tetR-type" evidence="3">
    <location>
        <begin position="12"/>
        <end position="72"/>
    </location>
</feature>
<sequence length="204" mass="23664">MNNKVGRPSNRIQARESLILAARDLFSRMPYEKVSIRLIADRSGVSSALIKYYFDNKFGLFETMIVETFQPISLKMRTARNKEDFDSLASVLRTFYQTMIQHPDYARLLYRVLTGSDSVTQKLRSEKIIDAVYVSGSSLFFNNINTDRPSMDTDLLRLSFFSLMYFPFLASEGMMTFNNFEMTPEFLQRLAAHNIELLKRSLLD</sequence>